<accession>A0A149Q1E9</accession>
<dbReference type="Proteomes" id="UP000075613">
    <property type="component" value="Unassembled WGS sequence"/>
</dbReference>
<dbReference type="AlphaFoldDB" id="A0A149Q1E9"/>
<evidence type="ECO:0000313" key="2">
    <source>
        <dbReference type="Proteomes" id="UP000075613"/>
    </source>
</evidence>
<protein>
    <submittedName>
        <fullName evidence="1">Uncharacterized protein</fullName>
    </submittedName>
</protein>
<organism evidence="1 2">
    <name type="scientific">Paraburkholderia monticola</name>
    <dbReference type="NCBI Taxonomy" id="1399968"/>
    <lineage>
        <taxon>Bacteria</taxon>
        <taxon>Pseudomonadati</taxon>
        <taxon>Pseudomonadota</taxon>
        <taxon>Betaproteobacteria</taxon>
        <taxon>Burkholderiales</taxon>
        <taxon>Burkholderiaceae</taxon>
        <taxon>Paraburkholderia</taxon>
    </lineage>
</organism>
<proteinExistence type="predicted"/>
<reference evidence="1 2" key="1">
    <citation type="journal article" date="2015" name="Int. J. Syst. Evol. Microbiol.">
        <title>Burkholderia monticola sp. nov., isolated from mountain soil.</title>
        <authorList>
            <person name="Baek I."/>
            <person name="Seo B."/>
            <person name="Lee I."/>
            <person name="Yi H."/>
            <person name="Chun J."/>
        </authorList>
    </citation>
    <scope>NUCLEOTIDE SEQUENCE [LARGE SCALE GENOMIC DNA]</scope>
    <source>
        <strain evidence="1 2">JC2948</strain>
    </source>
</reference>
<evidence type="ECO:0000313" key="1">
    <source>
        <dbReference type="EMBL" id="KXU91073.1"/>
    </source>
</evidence>
<dbReference type="EMBL" id="LRBG01000001">
    <property type="protein sequence ID" value="KXU91073.1"/>
    <property type="molecule type" value="Genomic_DNA"/>
</dbReference>
<name>A0A149Q1E9_9BURK</name>
<keyword evidence="2" id="KW-1185">Reference proteome</keyword>
<dbReference type="STRING" id="1399968.CI15_00285"/>
<gene>
    <name evidence="1" type="ORF">CI15_00285</name>
</gene>
<sequence>MMSASYRCREDGLPEQKDRLRRAGLHQLTLMPVDPRLRRLAPVEVFDSVWTTFPPAFRRICTV</sequence>
<comment type="caution">
    <text evidence="1">The sequence shown here is derived from an EMBL/GenBank/DDBJ whole genome shotgun (WGS) entry which is preliminary data.</text>
</comment>